<proteinExistence type="predicted"/>
<dbReference type="STRING" id="62928.azo2030"/>
<organism evidence="2 3">
    <name type="scientific">Azoarcus sp. (strain BH72)</name>
    <dbReference type="NCBI Taxonomy" id="418699"/>
    <lineage>
        <taxon>Bacteria</taxon>
        <taxon>Pseudomonadati</taxon>
        <taxon>Pseudomonadota</taxon>
        <taxon>Betaproteobacteria</taxon>
        <taxon>Rhodocyclales</taxon>
        <taxon>Zoogloeaceae</taxon>
        <taxon>Azoarcus</taxon>
    </lineage>
</organism>
<protein>
    <submittedName>
        <fullName evidence="2">Hypothetical truncated transposase</fullName>
    </submittedName>
</protein>
<dbReference type="Proteomes" id="UP000002588">
    <property type="component" value="Chromosome"/>
</dbReference>
<dbReference type="HOGENOM" id="CLU_2821822_0_0_4"/>
<gene>
    <name evidence="2" type="ordered locus">azo2030</name>
</gene>
<evidence type="ECO:0000313" key="3">
    <source>
        <dbReference type="Proteomes" id="UP000002588"/>
    </source>
</evidence>
<dbReference type="InterPro" id="IPR024463">
    <property type="entry name" value="Transposase_TnpC_homeodom"/>
</dbReference>
<dbReference type="AlphaFoldDB" id="A1K742"/>
<dbReference type="KEGG" id="azo:azo2030"/>
<reference evidence="2 3" key="1">
    <citation type="journal article" date="2006" name="Nat. Biotechnol.">
        <title>Complete genome of the mutualistic, N2-fixing grass endophyte Azoarcus sp. strain BH72.</title>
        <authorList>
            <person name="Krause A."/>
            <person name="Ramakumar A."/>
            <person name="Bartels D."/>
            <person name="Battistoni F."/>
            <person name="Bekel T."/>
            <person name="Boch J."/>
            <person name="Boehm M."/>
            <person name="Friedrich F."/>
            <person name="Hurek T."/>
            <person name="Krause L."/>
            <person name="Linke B."/>
            <person name="McHardy A.C."/>
            <person name="Sarkar A."/>
            <person name="Schneiker S."/>
            <person name="Syed A.A."/>
            <person name="Thauer R."/>
            <person name="Vorhoelter F.-J."/>
            <person name="Weidner S."/>
            <person name="Puehler A."/>
            <person name="Reinhold-Hurek B."/>
            <person name="Kaiser O."/>
            <person name="Goesmann A."/>
        </authorList>
    </citation>
    <scope>NUCLEOTIDE SEQUENCE [LARGE SCALE GENOMIC DNA]</scope>
    <source>
        <strain evidence="2 3">BH72</strain>
    </source>
</reference>
<name>A1K742_AZOSB</name>
<evidence type="ECO:0000313" key="2">
    <source>
        <dbReference type="EMBL" id="CAL94647.1"/>
    </source>
</evidence>
<dbReference type="Pfam" id="PF13007">
    <property type="entry name" value="LZ_Tnp_IS66"/>
    <property type="match status" value="1"/>
</dbReference>
<sequence length="66" mass="7464">MNRPAVIDRAPLPNAVEPLQDMVLEMAAQLDGLRAQFDAQMESLRHQLAELRRRLFGPRSEAMHPG</sequence>
<keyword evidence="3" id="KW-1185">Reference proteome</keyword>
<feature type="domain" description="Transposase TnpC homeodomain" evidence="1">
    <location>
        <begin position="44"/>
        <end position="63"/>
    </location>
</feature>
<dbReference type="EMBL" id="AM406670">
    <property type="protein sequence ID" value="CAL94647.1"/>
    <property type="molecule type" value="Genomic_DNA"/>
</dbReference>
<accession>A1K742</accession>
<evidence type="ECO:0000259" key="1">
    <source>
        <dbReference type="Pfam" id="PF13007"/>
    </source>
</evidence>